<sequence>DRNMISDMGEALQDQPNQPQNVNTEAAYEKELRRRIDLRRRHEEERRRRIEERRRLDEKSRQEIIRKRLEERRYPRQREQQERVNEQHSQTTVGHSDLRSHVTRSDNMDNSRRQ</sequence>
<dbReference type="AlphaFoldDB" id="A0A0B7C1C4"/>
<evidence type="ECO:0000256" key="1">
    <source>
        <dbReference type="SAM" id="MobiDB-lite"/>
    </source>
</evidence>
<gene>
    <name evidence="2" type="primary">ORF218667</name>
</gene>
<feature type="compositionally biased region" description="Polar residues" evidence="1">
    <location>
        <begin position="14"/>
        <end position="24"/>
    </location>
</feature>
<feature type="compositionally biased region" description="Basic and acidic residues" evidence="1">
    <location>
        <begin position="27"/>
        <end position="86"/>
    </location>
</feature>
<name>A0A0B7C1C4_9EUPU</name>
<protein>
    <submittedName>
        <fullName evidence="2">Uncharacterized protein</fullName>
    </submittedName>
</protein>
<feature type="region of interest" description="Disordered" evidence="1">
    <location>
        <begin position="1"/>
        <end position="114"/>
    </location>
</feature>
<dbReference type="EMBL" id="HACG01051550">
    <property type="protein sequence ID" value="CEK98421.1"/>
    <property type="molecule type" value="Transcribed_RNA"/>
</dbReference>
<evidence type="ECO:0000313" key="2">
    <source>
        <dbReference type="EMBL" id="CEK98421.1"/>
    </source>
</evidence>
<accession>A0A0B7C1C4</accession>
<feature type="non-terminal residue" evidence="2">
    <location>
        <position position="1"/>
    </location>
</feature>
<feature type="non-terminal residue" evidence="2">
    <location>
        <position position="114"/>
    </location>
</feature>
<feature type="compositionally biased region" description="Basic and acidic residues" evidence="1">
    <location>
        <begin position="96"/>
        <end position="114"/>
    </location>
</feature>
<proteinExistence type="predicted"/>
<organism evidence="2">
    <name type="scientific">Arion vulgaris</name>
    <dbReference type="NCBI Taxonomy" id="1028688"/>
    <lineage>
        <taxon>Eukaryota</taxon>
        <taxon>Metazoa</taxon>
        <taxon>Spiralia</taxon>
        <taxon>Lophotrochozoa</taxon>
        <taxon>Mollusca</taxon>
        <taxon>Gastropoda</taxon>
        <taxon>Heterobranchia</taxon>
        <taxon>Euthyneura</taxon>
        <taxon>Panpulmonata</taxon>
        <taxon>Eupulmonata</taxon>
        <taxon>Stylommatophora</taxon>
        <taxon>Helicina</taxon>
        <taxon>Arionoidea</taxon>
        <taxon>Arionidae</taxon>
        <taxon>Arion</taxon>
    </lineage>
</organism>
<reference evidence="2" key="1">
    <citation type="submission" date="2014-12" db="EMBL/GenBank/DDBJ databases">
        <title>Insight into the proteome of Arion vulgaris.</title>
        <authorList>
            <person name="Aradska J."/>
            <person name="Bulat T."/>
            <person name="Smidak R."/>
            <person name="Sarate P."/>
            <person name="Gangsoo J."/>
            <person name="Sialana F."/>
            <person name="Bilban M."/>
            <person name="Lubec G."/>
        </authorList>
    </citation>
    <scope>NUCLEOTIDE SEQUENCE</scope>
    <source>
        <tissue evidence="2">Skin</tissue>
    </source>
</reference>